<feature type="compositionally biased region" description="Basic residues" evidence="2">
    <location>
        <begin position="87"/>
        <end position="97"/>
    </location>
</feature>
<keyword evidence="4" id="KW-1185">Reference proteome</keyword>
<gene>
    <name evidence="3" type="ORF">Poli38472_000506</name>
</gene>
<evidence type="ECO:0000256" key="2">
    <source>
        <dbReference type="SAM" id="MobiDB-lite"/>
    </source>
</evidence>
<feature type="region of interest" description="Disordered" evidence="2">
    <location>
        <begin position="277"/>
        <end position="327"/>
    </location>
</feature>
<feature type="coiled-coil region" evidence="1">
    <location>
        <begin position="108"/>
        <end position="183"/>
    </location>
</feature>
<evidence type="ECO:0000313" key="3">
    <source>
        <dbReference type="EMBL" id="TMW60464.1"/>
    </source>
</evidence>
<keyword evidence="1" id="KW-0175">Coiled coil</keyword>
<sequence>MDELDDVLQLEAALRFIDEFVATPSSEDARESSSDDDFLSQWGQSTASDMRMPLDPVDIGVSSEDKSPFEDMPDSDDRQSSSTAPLKSRRRASRAKSRGASYSSNRARDERRLNLMQLRKEAALLEQDLKRLKRERRANENNATPSEEAEFWSQAARSERVKRKQAEQENVRLKAILENQVQVTQRIERIVYKPSTMWGLEEFLQTPETVTRLTRRVYRDPGRHQRIRQLGVLAHQPMDASDESAAFEATLRFLDEYADSEDGEGDAVAMVELDSQSVADPERPEATTASTQVGGPAHELTQRLGAPPKGPVKRVSHQNSNKARDERRQELLCLRKTVVQLEGALSKLQEQRSEDPQTRTLEGPSVELTPWQLPGVWKDIASRQRSQREHAEQENLRLKLILENQVKVTKSLVKILNKRSTVWGMDTCGITKRKRVYPTSIRQSDPKILEGLLEGVEKCYREIDSICERLGISNLEQSYCDARMRESEQGMYMEICENKVLPFTVQTAGAAVWQHFAKNMAHIPYRQYYERNSKNAEVTEDTIIENIGMELFWNNTSADFRALQVLRRYTDEDRVVILWNSAVDPVEFSDQPLSGMFYRDQGFVLLRTPKVLDLSAYCILSTCHIITPEFACNAAESPDGIAGKLTEFVMVETAATVAAMHQLIENMLVQETLTKQQRAVG</sequence>
<dbReference type="OrthoDB" id="75028at2759"/>
<dbReference type="PANTHER" id="PTHR35796">
    <property type="entry name" value="HYPOTHETICAL CYTOSOLIC PROTEIN"/>
    <property type="match status" value="1"/>
</dbReference>
<dbReference type="PANTHER" id="PTHR35796:SF3">
    <property type="entry name" value="BHLH DOMAIN-CONTAINING PROTEIN"/>
    <property type="match status" value="1"/>
</dbReference>
<feature type="compositionally biased region" description="Basic and acidic residues" evidence="2">
    <location>
        <begin position="63"/>
        <end position="79"/>
    </location>
</feature>
<reference evidence="3" key="1">
    <citation type="submission" date="2019-03" db="EMBL/GenBank/DDBJ databases">
        <title>Long read genome sequence of the mycoparasitic Pythium oligandrum ATCC 38472 isolated from sugarbeet rhizosphere.</title>
        <authorList>
            <person name="Gaulin E."/>
        </authorList>
    </citation>
    <scope>NUCLEOTIDE SEQUENCE</scope>
    <source>
        <strain evidence="3">ATCC 38472_TT</strain>
    </source>
</reference>
<evidence type="ECO:0000256" key="1">
    <source>
        <dbReference type="SAM" id="Coils"/>
    </source>
</evidence>
<protein>
    <recommendedName>
        <fullName evidence="5">M96 mating-specific protein family</fullName>
    </recommendedName>
</protein>
<dbReference type="Proteomes" id="UP000794436">
    <property type="component" value="Unassembled WGS sequence"/>
</dbReference>
<name>A0A8K1FGX8_PYTOL</name>
<accession>A0A8K1FGX8</accession>
<comment type="caution">
    <text evidence="3">The sequence shown here is derived from an EMBL/GenBank/DDBJ whole genome shotgun (WGS) entry which is preliminary data.</text>
</comment>
<organism evidence="3 4">
    <name type="scientific">Pythium oligandrum</name>
    <name type="common">Mycoparasitic fungus</name>
    <dbReference type="NCBI Taxonomy" id="41045"/>
    <lineage>
        <taxon>Eukaryota</taxon>
        <taxon>Sar</taxon>
        <taxon>Stramenopiles</taxon>
        <taxon>Oomycota</taxon>
        <taxon>Peronosporomycetes</taxon>
        <taxon>Pythiales</taxon>
        <taxon>Pythiaceae</taxon>
        <taxon>Pythium</taxon>
    </lineage>
</organism>
<proteinExistence type="predicted"/>
<dbReference type="AlphaFoldDB" id="A0A8K1FGX8"/>
<feature type="region of interest" description="Disordered" evidence="2">
    <location>
        <begin position="21"/>
        <end position="108"/>
    </location>
</feature>
<dbReference type="EMBL" id="SPLM01000108">
    <property type="protein sequence ID" value="TMW60464.1"/>
    <property type="molecule type" value="Genomic_DNA"/>
</dbReference>
<evidence type="ECO:0000313" key="4">
    <source>
        <dbReference type="Proteomes" id="UP000794436"/>
    </source>
</evidence>
<evidence type="ECO:0008006" key="5">
    <source>
        <dbReference type="Google" id="ProtNLM"/>
    </source>
</evidence>